<dbReference type="AlphaFoldDB" id="A0A1Y2H8C5"/>
<accession>A0A1Y2H8C5</accession>
<proteinExistence type="predicted"/>
<gene>
    <name evidence="1" type="ORF">BCR44DRAFT_351586</name>
</gene>
<reference evidence="1 2" key="1">
    <citation type="submission" date="2016-07" db="EMBL/GenBank/DDBJ databases">
        <title>Pervasive Adenine N6-methylation of Active Genes in Fungi.</title>
        <authorList>
            <consortium name="DOE Joint Genome Institute"/>
            <person name="Mondo S.J."/>
            <person name="Dannebaum R.O."/>
            <person name="Kuo R.C."/>
            <person name="Labutti K."/>
            <person name="Haridas S."/>
            <person name="Kuo A."/>
            <person name="Salamov A."/>
            <person name="Ahrendt S.R."/>
            <person name="Lipzen A."/>
            <person name="Sullivan W."/>
            <person name="Andreopoulos W.B."/>
            <person name="Clum A."/>
            <person name="Lindquist E."/>
            <person name="Daum C."/>
            <person name="Ramamoorthy G.K."/>
            <person name="Gryganskyi A."/>
            <person name="Culley D."/>
            <person name="Magnuson J.K."/>
            <person name="James T.Y."/>
            <person name="O'Malley M.A."/>
            <person name="Stajich J.E."/>
            <person name="Spatafora J.W."/>
            <person name="Visel A."/>
            <person name="Grigoriev I.V."/>
        </authorList>
    </citation>
    <scope>NUCLEOTIDE SEQUENCE [LARGE SCALE GENOMIC DNA]</scope>
    <source>
        <strain evidence="1 2">PL171</strain>
    </source>
</reference>
<organism evidence="1 2">
    <name type="scientific">Catenaria anguillulae PL171</name>
    <dbReference type="NCBI Taxonomy" id="765915"/>
    <lineage>
        <taxon>Eukaryota</taxon>
        <taxon>Fungi</taxon>
        <taxon>Fungi incertae sedis</taxon>
        <taxon>Blastocladiomycota</taxon>
        <taxon>Blastocladiomycetes</taxon>
        <taxon>Blastocladiales</taxon>
        <taxon>Catenariaceae</taxon>
        <taxon>Catenaria</taxon>
    </lineage>
</organism>
<keyword evidence="2" id="KW-1185">Reference proteome</keyword>
<sequence length="219" mass="24402">MYPHVSTLDVISTHPSPCPPRFAPNLQSAFVFQDGLFHDQDIIPTTLAHWPRLRHLGLHGNHSYCHKAWYALVNHPALQTLVTDFEIHSFASGCVPMRAPALTSWTTSNYVLGFMFDLASAEPCWDSGDMFTALEDLKLVVDVWSTEAMMGHPGHNSEIPPIPYSRIGSRLRTFEVVESHQFTQDLWLQIASSSFASQLVTFGLVQTSGNPPRCGLPIT</sequence>
<comment type="caution">
    <text evidence="1">The sequence shown here is derived from an EMBL/GenBank/DDBJ whole genome shotgun (WGS) entry which is preliminary data.</text>
</comment>
<evidence type="ECO:0000313" key="1">
    <source>
        <dbReference type="EMBL" id="ORZ30848.1"/>
    </source>
</evidence>
<dbReference type="EMBL" id="MCFL01000073">
    <property type="protein sequence ID" value="ORZ30848.1"/>
    <property type="molecule type" value="Genomic_DNA"/>
</dbReference>
<evidence type="ECO:0000313" key="2">
    <source>
        <dbReference type="Proteomes" id="UP000193411"/>
    </source>
</evidence>
<evidence type="ECO:0008006" key="3">
    <source>
        <dbReference type="Google" id="ProtNLM"/>
    </source>
</evidence>
<name>A0A1Y2H8C5_9FUNG</name>
<protein>
    <recommendedName>
        <fullName evidence="3">F-box domain-containing protein</fullName>
    </recommendedName>
</protein>
<dbReference type="Proteomes" id="UP000193411">
    <property type="component" value="Unassembled WGS sequence"/>
</dbReference>